<dbReference type="GO" id="GO:0005829">
    <property type="term" value="C:cytosol"/>
    <property type="evidence" value="ECO:0007669"/>
    <property type="project" value="TreeGrafter"/>
</dbReference>
<evidence type="ECO:0000256" key="6">
    <source>
        <dbReference type="ARBA" id="ARBA00023163"/>
    </source>
</evidence>
<dbReference type="GO" id="GO:0005524">
    <property type="term" value="F:ATP binding"/>
    <property type="evidence" value="ECO:0007669"/>
    <property type="project" value="TreeGrafter"/>
</dbReference>
<dbReference type="PROSITE" id="PS00496">
    <property type="entry name" value="PII_GLNB_UMP"/>
    <property type="match status" value="1"/>
</dbReference>
<organism evidence="9 10">
    <name type="scientific">Candidatus Syntrophonatronum acetioxidans</name>
    <dbReference type="NCBI Taxonomy" id="1795816"/>
    <lineage>
        <taxon>Bacteria</taxon>
        <taxon>Bacillati</taxon>
        <taxon>Bacillota</taxon>
        <taxon>Clostridia</taxon>
        <taxon>Eubacteriales</taxon>
        <taxon>Syntrophomonadaceae</taxon>
        <taxon>Candidatus Syntrophonatronum</taxon>
    </lineage>
</organism>
<evidence type="ECO:0000256" key="5">
    <source>
        <dbReference type="ARBA" id="ARBA00023015"/>
    </source>
</evidence>
<evidence type="ECO:0000256" key="3">
    <source>
        <dbReference type="ARBA" id="ARBA00022553"/>
    </source>
</evidence>
<keyword evidence="5" id="KW-0805">Transcription regulation</keyword>
<keyword evidence="3 7" id="KW-0597">Phosphoprotein</keyword>
<accession>A0A424YI86</accession>
<dbReference type="Pfam" id="PF00543">
    <property type="entry name" value="P-II"/>
    <property type="match status" value="1"/>
</dbReference>
<dbReference type="InterPro" id="IPR002187">
    <property type="entry name" value="N-reg_PII"/>
</dbReference>
<name>A0A424YI86_9FIRM</name>
<dbReference type="PROSITE" id="PS00638">
    <property type="entry name" value="PII_GLNB_CTER"/>
    <property type="match status" value="1"/>
</dbReference>
<keyword evidence="6" id="KW-0804">Transcription</keyword>
<dbReference type="PRINTS" id="PR00340">
    <property type="entry name" value="PIIGLNB"/>
</dbReference>
<reference evidence="9 10" key="1">
    <citation type="submission" date="2018-08" db="EMBL/GenBank/DDBJ databases">
        <title>The metabolism and importance of syntrophic acetate oxidation coupled to methane or sulfide production in haloalkaline environments.</title>
        <authorList>
            <person name="Timmers P.H.A."/>
            <person name="Vavourakis C.D."/>
            <person name="Sorokin D.Y."/>
            <person name="Sinninghe Damste J.S."/>
            <person name="Muyzer G."/>
            <person name="Stams A.J.M."/>
            <person name="Plugge C.M."/>
        </authorList>
    </citation>
    <scope>NUCLEOTIDE SEQUENCE [LARGE SCALE GENOMIC DNA]</scope>
    <source>
        <strain evidence="9">MSAO_Bac1</strain>
    </source>
</reference>
<evidence type="ECO:0000256" key="8">
    <source>
        <dbReference type="RuleBase" id="RU003936"/>
    </source>
</evidence>
<comment type="similarity">
    <text evidence="8">Belongs to the P(II) protein family.</text>
</comment>
<dbReference type="InterPro" id="IPR015867">
    <property type="entry name" value="N-reg_PII/ATP_PRibTrfase_C"/>
</dbReference>
<dbReference type="GO" id="GO:0006808">
    <property type="term" value="P:regulation of nitrogen utilization"/>
    <property type="evidence" value="ECO:0007669"/>
    <property type="project" value="InterPro"/>
</dbReference>
<dbReference type="GO" id="GO:0030234">
    <property type="term" value="F:enzyme regulator activity"/>
    <property type="evidence" value="ECO:0007669"/>
    <property type="project" value="InterPro"/>
</dbReference>
<dbReference type="InterPro" id="IPR002332">
    <property type="entry name" value="N-reg_PII_urydylation_site"/>
</dbReference>
<dbReference type="SMART" id="SM00938">
    <property type="entry name" value="P-II"/>
    <property type="match status" value="1"/>
</dbReference>
<dbReference type="PANTHER" id="PTHR30115:SF11">
    <property type="entry name" value="NITROGEN REGULATORY PROTEIN P-II HOMOLOG"/>
    <property type="match status" value="1"/>
</dbReference>
<dbReference type="PANTHER" id="PTHR30115">
    <property type="entry name" value="NITROGEN REGULATORY PROTEIN P-II"/>
    <property type="match status" value="1"/>
</dbReference>
<evidence type="ECO:0000256" key="4">
    <source>
        <dbReference type="ARBA" id="ARBA00022741"/>
    </source>
</evidence>
<proteinExistence type="inferred from homology"/>
<evidence type="ECO:0000256" key="1">
    <source>
        <dbReference type="ARBA" id="ARBA00011233"/>
    </source>
</evidence>
<dbReference type="SUPFAM" id="SSF54913">
    <property type="entry name" value="GlnB-like"/>
    <property type="match status" value="1"/>
</dbReference>
<comment type="subunit">
    <text evidence="1">Homotrimer.</text>
</comment>
<evidence type="ECO:0000313" key="10">
    <source>
        <dbReference type="Proteomes" id="UP000285138"/>
    </source>
</evidence>
<sequence length="112" mass="12371">MKKVEAIIRPEAFERVKDALTQRGLAGMTTTHVTGCGLQGGKTEFYRGSEYTVNLLPKLKVELVVNDSDVEQVVNIITDTAKTGEIGDGKIFIYNIEDVIRIRTSEKGEKAI</sequence>
<dbReference type="Proteomes" id="UP000285138">
    <property type="component" value="Unassembled WGS sequence"/>
</dbReference>
<evidence type="ECO:0000256" key="2">
    <source>
        <dbReference type="ARBA" id="ARBA00015681"/>
    </source>
</evidence>
<dbReference type="InterPro" id="IPR011322">
    <property type="entry name" value="N-reg_PII-like_a/b"/>
</dbReference>
<feature type="modified residue" description="O-UMP-tyrosine" evidence="7">
    <location>
        <position position="51"/>
    </location>
</feature>
<evidence type="ECO:0000256" key="7">
    <source>
        <dbReference type="PIRSR" id="PIRSR602187-50"/>
    </source>
</evidence>
<dbReference type="EMBL" id="QZAA01000043">
    <property type="protein sequence ID" value="RQD77988.1"/>
    <property type="molecule type" value="Genomic_DNA"/>
</dbReference>
<dbReference type="InterPro" id="IPR017918">
    <property type="entry name" value="N-reg_PII_CS"/>
</dbReference>
<dbReference type="Gene3D" id="3.30.70.120">
    <property type="match status" value="1"/>
</dbReference>
<evidence type="ECO:0000313" key="9">
    <source>
        <dbReference type="EMBL" id="RQD77988.1"/>
    </source>
</evidence>
<protein>
    <recommendedName>
        <fullName evidence="2">Nitrogen regulatory protein P-II</fullName>
    </recommendedName>
</protein>
<dbReference type="AlphaFoldDB" id="A0A424YI86"/>
<gene>
    <name evidence="9" type="ORF">D5R97_01215</name>
</gene>
<keyword evidence="4" id="KW-0547">Nucleotide-binding</keyword>
<comment type="caution">
    <text evidence="9">The sequence shown here is derived from an EMBL/GenBank/DDBJ whole genome shotgun (WGS) entry which is preliminary data.</text>
</comment>
<dbReference type="PROSITE" id="PS51343">
    <property type="entry name" value="PII_GLNB_DOM"/>
    <property type="match status" value="1"/>
</dbReference>